<organism evidence="7 8">
    <name type="scientific">Propioniciclava coleopterorum</name>
    <dbReference type="NCBI Taxonomy" id="2714937"/>
    <lineage>
        <taxon>Bacteria</taxon>
        <taxon>Bacillati</taxon>
        <taxon>Actinomycetota</taxon>
        <taxon>Actinomycetes</taxon>
        <taxon>Propionibacteriales</taxon>
        <taxon>Propionibacteriaceae</taxon>
        <taxon>Propioniciclava</taxon>
    </lineage>
</organism>
<feature type="transmembrane region" description="Helical" evidence="5">
    <location>
        <begin position="12"/>
        <end position="34"/>
    </location>
</feature>
<evidence type="ECO:0000256" key="4">
    <source>
        <dbReference type="ARBA" id="ARBA00023136"/>
    </source>
</evidence>
<protein>
    <submittedName>
        <fullName evidence="7">DoxX family membrane protein</fullName>
    </submittedName>
</protein>
<evidence type="ECO:0000256" key="5">
    <source>
        <dbReference type="SAM" id="Phobius"/>
    </source>
</evidence>
<dbReference type="InterPro" id="IPR009908">
    <property type="entry name" value="Methylamine_util_MauE"/>
</dbReference>
<keyword evidence="8" id="KW-1185">Reference proteome</keyword>
<evidence type="ECO:0000313" key="8">
    <source>
        <dbReference type="Proteomes" id="UP000501058"/>
    </source>
</evidence>
<dbReference type="KEGG" id="prv:G7070_01155"/>
<dbReference type="GO" id="GO:0030416">
    <property type="term" value="P:methylamine metabolic process"/>
    <property type="evidence" value="ECO:0007669"/>
    <property type="project" value="InterPro"/>
</dbReference>
<dbReference type="EMBL" id="CP049865">
    <property type="protein sequence ID" value="QIK71146.1"/>
    <property type="molecule type" value="Genomic_DNA"/>
</dbReference>
<sequence>MTAAHTPVRSAWMGWVGLLARLVLGGVLLVAGALKVGAIGESILAVRAYRLLPYELTTVVGTVLPFAEVLLGLLLITGTFTRISGVLGALLMVAFIIGIGSAWARGLTLDCGCFGGGGEISAEEAFAAYPWEIARDVGLAACGAWLALWPRTPFSLDNWIFGAPGATPADTADADTEPLTTGN</sequence>
<dbReference type="Proteomes" id="UP000501058">
    <property type="component" value="Chromosome"/>
</dbReference>
<reference evidence="7 8" key="1">
    <citation type="submission" date="2020-03" db="EMBL/GenBank/DDBJ databases">
        <title>Propioniciclava sp. nov., isolated from Hydrophilus acuminatus.</title>
        <authorList>
            <person name="Hyun D.-W."/>
            <person name="Bae J.-W."/>
        </authorList>
    </citation>
    <scope>NUCLEOTIDE SEQUENCE [LARGE SCALE GENOMIC DNA]</scope>
    <source>
        <strain evidence="7 8">HDW11</strain>
    </source>
</reference>
<feature type="domain" description="Methylamine utilisation protein MauE" evidence="6">
    <location>
        <begin position="13"/>
        <end position="148"/>
    </location>
</feature>
<evidence type="ECO:0000259" key="6">
    <source>
        <dbReference type="Pfam" id="PF07291"/>
    </source>
</evidence>
<dbReference type="GO" id="GO:0016020">
    <property type="term" value="C:membrane"/>
    <property type="evidence" value="ECO:0007669"/>
    <property type="project" value="UniProtKB-SubCell"/>
</dbReference>
<evidence type="ECO:0000256" key="3">
    <source>
        <dbReference type="ARBA" id="ARBA00022989"/>
    </source>
</evidence>
<gene>
    <name evidence="7" type="ORF">G7070_01155</name>
</gene>
<keyword evidence="2 5" id="KW-0812">Transmembrane</keyword>
<dbReference type="AlphaFoldDB" id="A0A6G7Y381"/>
<comment type="subcellular location">
    <subcellularLocation>
        <location evidence="1">Membrane</location>
        <topology evidence="1">Multi-pass membrane protein</topology>
    </subcellularLocation>
</comment>
<name>A0A6G7Y381_9ACTN</name>
<dbReference type="Pfam" id="PF07291">
    <property type="entry name" value="MauE"/>
    <property type="match status" value="1"/>
</dbReference>
<dbReference type="UniPathway" id="UPA00895"/>
<evidence type="ECO:0000256" key="1">
    <source>
        <dbReference type="ARBA" id="ARBA00004141"/>
    </source>
</evidence>
<proteinExistence type="predicted"/>
<dbReference type="RefSeq" id="WP_166231246.1">
    <property type="nucleotide sequence ID" value="NZ_CP049865.1"/>
</dbReference>
<accession>A0A6G7Y381</accession>
<feature type="transmembrane region" description="Helical" evidence="5">
    <location>
        <begin position="54"/>
        <end position="76"/>
    </location>
</feature>
<keyword evidence="3 5" id="KW-1133">Transmembrane helix</keyword>
<feature type="transmembrane region" description="Helical" evidence="5">
    <location>
        <begin position="83"/>
        <end position="104"/>
    </location>
</feature>
<evidence type="ECO:0000313" key="7">
    <source>
        <dbReference type="EMBL" id="QIK71146.1"/>
    </source>
</evidence>
<evidence type="ECO:0000256" key="2">
    <source>
        <dbReference type="ARBA" id="ARBA00022692"/>
    </source>
</evidence>
<keyword evidence="4 5" id="KW-0472">Membrane</keyword>